<name>A0A2C6C8C5_FUSNP</name>
<gene>
    <name evidence="2" type="ORF">CBG59_11170</name>
</gene>
<protein>
    <submittedName>
        <fullName evidence="2">Uncharacterized protein</fullName>
    </submittedName>
</protein>
<keyword evidence="1" id="KW-0175">Coiled coil</keyword>
<accession>A0A2C6C8C5</accession>
<evidence type="ECO:0000313" key="2">
    <source>
        <dbReference type="EMBL" id="PHI14188.1"/>
    </source>
</evidence>
<proteinExistence type="predicted"/>
<dbReference type="RefSeq" id="WP_098995059.1">
    <property type="nucleotide sequence ID" value="NZ_CP084159.1"/>
</dbReference>
<dbReference type="Proteomes" id="UP000221852">
    <property type="component" value="Unassembled WGS sequence"/>
</dbReference>
<organism evidence="2 3">
    <name type="scientific">Fusobacterium nucleatum subsp. polymorphum</name>
    <name type="common">Fusobacterium polymorphum</name>
    <dbReference type="NCBI Taxonomy" id="76857"/>
    <lineage>
        <taxon>Bacteria</taxon>
        <taxon>Fusobacteriati</taxon>
        <taxon>Fusobacteriota</taxon>
        <taxon>Fusobacteriia</taxon>
        <taxon>Fusobacteriales</taxon>
        <taxon>Fusobacteriaceae</taxon>
        <taxon>Fusobacterium</taxon>
    </lineage>
</organism>
<reference evidence="2 3" key="1">
    <citation type="submission" date="2017-06" db="EMBL/GenBank/DDBJ databases">
        <title>Draft genome sequence of Fusobacterium nucleatum subsp. polymorphum KCOM 1330 (=ChDC F330).</title>
        <authorList>
            <person name="Kook J.-K."/>
            <person name="Park S.-N."/>
            <person name="Lim Y.K."/>
            <person name="Roh H."/>
        </authorList>
    </citation>
    <scope>NUCLEOTIDE SEQUENCE [LARGE SCALE GENOMIC DNA]</scope>
    <source>
        <strain evidence="3">KCOM 1330 (ChDC F330)</strain>
    </source>
</reference>
<dbReference type="AlphaFoldDB" id="A0A2C6C8C5"/>
<sequence>MQEKTFKQLLMSSNYYTLNKQIVKELGIESAFLLTILIEASDGLADNEGWFYQTIEKIGELTGLGRHKQDKIIKELIDLKILEQKNKGVPCKRYFKVNYGMIENLVFQNQQSSLSENSKLDCQKKTNYSVENRQTSLSENGNNKEYIINNLNKKLNHKEHNKSYECSEDLKRIKEWFKENKIDFSKKHENKIIELLKINSLGYLLKLFQEQIDILKNKPGVKNIAAIFSEHLFKGTVEINLKEIKRREIEQENLKNEEKKESENNEKYLEIFKGLSLEQQKKIELDILEKHNIKHFSELKNKSEFIYYRLISSFIFQELKEKGLI</sequence>
<dbReference type="EMBL" id="NIRQ01000001">
    <property type="protein sequence ID" value="PHI14188.1"/>
    <property type="molecule type" value="Genomic_DNA"/>
</dbReference>
<evidence type="ECO:0000313" key="3">
    <source>
        <dbReference type="Proteomes" id="UP000221852"/>
    </source>
</evidence>
<comment type="caution">
    <text evidence="2">The sequence shown here is derived from an EMBL/GenBank/DDBJ whole genome shotgun (WGS) entry which is preliminary data.</text>
</comment>
<feature type="coiled-coil region" evidence="1">
    <location>
        <begin position="241"/>
        <end position="271"/>
    </location>
</feature>
<evidence type="ECO:0000256" key="1">
    <source>
        <dbReference type="SAM" id="Coils"/>
    </source>
</evidence>